<gene>
    <name evidence="2" type="ORF">SAMN00808754_2594</name>
</gene>
<accession>A0A1W1VZS1</accession>
<proteinExistence type="predicted"/>
<dbReference type="EMBL" id="LT838272">
    <property type="protein sequence ID" value="SMB98859.1"/>
    <property type="molecule type" value="Genomic_DNA"/>
</dbReference>
<dbReference type="Pfam" id="PF11146">
    <property type="entry name" value="DUF2905"/>
    <property type="match status" value="1"/>
</dbReference>
<dbReference type="PANTHER" id="PTHR36443">
    <property type="entry name" value="BSR5223 PROTEIN"/>
    <property type="match status" value="1"/>
</dbReference>
<feature type="transmembrane region" description="Helical" evidence="1">
    <location>
        <begin position="48"/>
        <end position="72"/>
    </location>
</feature>
<evidence type="ECO:0000313" key="2">
    <source>
        <dbReference type="EMBL" id="SMB98859.1"/>
    </source>
</evidence>
<keyword evidence="1" id="KW-1133">Transmembrane helix</keyword>
<dbReference type="Proteomes" id="UP000192569">
    <property type="component" value="Chromosome I"/>
</dbReference>
<dbReference type="InterPro" id="IPR021320">
    <property type="entry name" value="DUF2905"/>
</dbReference>
<protein>
    <recommendedName>
        <fullName evidence="4">DUF2905 domain-containing protein</fullName>
    </recommendedName>
</protein>
<keyword evidence="1" id="KW-0812">Transmembrane</keyword>
<organism evidence="2 3">
    <name type="scientific">Thermanaeromonas toyohensis ToBE</name>
    <dbReference type="NCBI Taxonomy" id="698762"/>
    <lineage>
        <taxon>Bacteria</taxon>
        <taxon>Bacillati</taxon>
        <taxon>Bacillota</taxon>
        <taxon>Clostridia</taxon>
        <taxon>Neomoorellales</taxon>
        <taxon>Neomoorellaceae</taxon>
        <taxon>Thermanaeromonas</taxon>
    </lineage>
</organism>
<sequence>MGDFSFLGKMLVGMGIFIALMGLMVLGLGKLFSLGRLPGDIYIQKGNFTFYFPLVTSLVLSLILTLVLNLLFRR</sequence>
<evidence type="ECO:0000256" key="1">
    <source>
        <dbReference type="SAM" id="Phobius"/>
    </source>
</evidence>
<dbReference type="STRING" id="698762.SAMN00808754_2594"/>
<dbReference type="AlphaFoldDB" id="A0A1W1VZS1"/>
<dbReference type="PANTHER" id="PTHR36443:SF1">
    <property type="entry name" value="BSR5223 PROTEIN"/>
    <property type="match status" value="1"/>
</dbReference>
<feature type="transmembrane region" description="Helical" evidence="1">
    <location>
        <begin position="7"/>
        <end position="28"/>
    </location>
</feature>
<name>A0A1W1VZS1_9FIRM</name>
<evidence type="ECO:0008006" key="4">
    <source>
        <dbReference type="Google" id="ProtNLM"/>
    </source>
</evidence>
<dbReference type="RefSeq" id="WP_084666240.1">
    <property type="nucleotide sequence ID" value="NZ_LT838272.1"/>
</dbReference>
<keyword evidence="1" id="KW-0472">Membrane</keyword>
<reference evidence="2 3" key="1">
    <citation type="submission" date="2017-04" db="EMBL/GenBank/DDBJ databases">
        <authorList>
            <person name="Afonso C.L."/>
            <person name="Miller P.J."/>
            <person name="Scott M.A."/>
            <person name="Spackman E."/>
            <person name="Goraichik I."/>
            <person name="Dimitrov K.M."/>
            <person name="Suarez D.L."/>
            <person name="Swayne D.E."/>
        </authorList>
    </citation>
    <scope>NUCLEOTIDE SEQUENCE [LARGE SCALE GENOMIC DNA]</scope>
    <source>
        <strain evidence="2 3">ToBE</strain>
    </source>
</reference>
<keyword evidence="3" id="KW-1185">Reference proteome</keyword>
<evidence type="ECO:0000313" key="3">
    <source>
        <dbReference type="Proteomes" id="UP000192569"/>
    </source>
</evidence>